<dbReference type="OrthoDB" id="9808681at2"/>
<evidence type="ECO:0000259" key="1">
    <source>
        <dbReference type="Pfam" id="PF01464"/>
    </source>
</evidence>
<evidence type="ECO:0000313" key="3">
    <source>
        <dbReference type="Proteomes" id="UP000243719"/>
    </source>
</evidence>
<evidence type="ECO:0000313" key="2">
    <source>
        <dbReference type="EMBL" id="SDV46554.1"/>
    </source>
</evidence>
<name>A0A1H2PJN8_9BURK</name>
<feature type="domain" description="Transglycosylase SLT" evidence="1">
    <location>
        <begin position="12"/>
        <end position="116"/>
    </location>
</feature>
<gene>
    <name evidence="2" type="ORF">SAMN05216551_101429</name>
</gene>
<dbReference type="InterPro" id="IPR008258">
    <property type="entry name" value="Transglycosylase_SLT_dom_1"/>
</dbReference>
<organism evidence="2 3">
    <name type="scientific">Chitinasiproducens palmae</name>
    <dbReference type="NCBI Taxonomy" id="1770053"/>
    <lineage>
        <taxon>Bacteria</taxon>
        <taxon>Pseudomonadati</taxon>
        <taxon>Pseudomonadota</taxon>
        <taxon>Betaproteobacteria</taxon>
        <taxon>Burkholderiales</taxon>
        <taxon>Burkholderiaceae</taxon>
        <taxon>Chitinasiproducens</taxon>
    </lineage>
</organism>
<dbReference type="EMBL" id="FNLO01000001">
    <property type="protein sequence ID" value="SDV46554.1"/>
    <property type="molecule type" value="Genomic_DNA"/>
</dbReference>
<dbReference type="CDD" id="cd13400">
    <property type="entry name" value="LT_IagB-like"/>
    <property type="match status" value="1"/>
</dbReference>
<dbReference type="STRING" id="1770053.SAMN05216551_101429"/>
<dbReference type="InterPro" id="IPR023346">
    <property type="entry name" value="Lysozyme-like_dom_sf"/>
</dbReference>
<keyword evidence="3" id="KW-1185">Reference proteome</keyword>
<accession>A0A1H2PJN8</accession>
<dbReference type="AlphaFoldDB" id="A0A1H2PJN8"/>
<dbReference type="Proteomes" id="UP000243719">
    <property type="component" value="Unassembled WGS sequence"/>
</dbReference>
<dbReference type="Gene3D" id="1.10.530.10">
    <property type="match status" value="1"/>
</dbReference>
<dbReference type="SUPFAM" id="SSF53955">
    <property type="entry name" value="Lysozyme-like"/>
    <property type="match status" value="1"/>
</dbReference>
<dbReference type="Pfam" id="PF01464">
    <property type="entry name" value="SLT"/>
    <property type="match status" value="1"/>
</dbReference>
<dbReference type="RefSeq" id="WP_091904062.1">
    <property type="nucleotide sequence ID" value="NZ_FNLO01000001.1"/>
</dbReference>
<reference evidence="3" key="1">
    <citation type="submission" date="2016-09" db="EMBL/GenBank/DDBJ databases">
        <authorList>
            <person name="Varghese N."/>
            <person name="Submissions S."/>
        </authorList>
    </citation>
    <scope>NUCLEOTIDE SEQUENCE [LARGE SCALE GENOMIC DNA]</scope>
    <source>
        <strain evidence="3">JS23</strain>
    </source>
</reference>
<protein>
    <submittedName>
        <fullName evidence="2">Transglycosylase SLT domain-containing protein</fullName>
    </submittedName>
</protein>
<proteinExistence type="predicted"/>
<sequence>MPALIANTFVACVLQAAHVNGLPPDVLAAVIIAERGDIGAASRNRNGSEDLGVMQINTSAWLQHVARAHAGGDASRAYTRLRDDSCYNVAVGGWILARAIESAHGDVWQGVGFYHSRTPRFAESYRQRVRRIHRRIASRRSAATTAQR</sequence>